<dbReference type="InterPro" id="IPR036852">
    <property type="entry name" value="Peptidase_S8/S53_dom_sf"/>
</dbReference>
<accession>A0A382BMS0</accession>
<feature type="non-terminal residue" evidence="8">
    <location>
        <position position="604"/>
    </location>
</feature>
<feature type="domain" description="P/Homo B" evidence="7">
    <location>
        <begin position="511"/>
        <end position="604"/>
    </location>
</feature>
<keyword evidence="3" id="KW-0732">Signal</keyword>
<protein>
    <recommendedName>
        <fullName evidence="7">P/Homo B domain-containing protein</fullName>
    </recommendedName>
</protein>
<organism evidence="8">
    <name type="scientific">marine metagenome</name>
    <dbReference type="NCBI Taxonomy" id="408172"/>
    <lineage>
        <taxon>unclassified sequences</taxon>
        <taxon>metagenomes</taxon>
        <taxon>ecological metagenomes</taxon>
    </lineage>
</organism>
<evidence type="ECO:0000256" key="4">
    <source>
        <dbReference type="ARBA" id="ARBA00022801"/>
    </source>
</evidence>
<evidence type="ECO:0000256" key="1">
    <source>
        <dbReference type="ARBA" id="ARBA00005325"/>
    </source>
</evidence>
<dbReference type="GO" id="GO:0004252">
    <property type="term" value="F:serine-type endopeptidase activity"/>
    <property type="evidence" value="ECO:0007669"/>
    <property type="project" value="InterPro"/>
</dbReference>
<dbReference type="InterPro" id="IPR022398">
    <property type="entry name" value="Peptidase_S8_His-AS"/>
</dbReference>
<dbReference type="PANTHER" id="PTHR42884">
    <property type="entry name" value="PROPROTEIN CONVERTASE SUBTILISIN/KEXIN-RELATED"/>
    <property type="match status" value="1"/>
</dbReference>
<dbReference type="PROSITE" id="PS00138">
    <property type="entry name" value="SUBTILASE_SER"/>
    <property type="match status" value="1"/>
</dbReference>
<gene>
    <name evidence="8" type="ORF">METZ01_LOCUS167929</name>
</gene>
<dbReference type="PROSITE" id="PS51829">
    <property type="entry name" value="P_HOMO_B"/>
    <property type="match status" value="1"/>
</dbReference>
<dbReference type="GO" id="GO:0016485">
    <property type="term" value="P:protein processing"/>
    <property type="evidence" value="ECO:0007669"/>
    <property type="project" value="TreeGrafter"/>
</dbReference>
<dbReference type="EMBL" id="UINC01030529">
    <property type="protein sequence ID" value="SVB15075.1"/>
    <property type="molecule type" value="Genomic_DNA"/>
</dbReference>
<dbReference type="Gene3D" id="2.60.120.260">
    <property type="entry name" value="Galactose-binding domain-like"/>
    <property type="match status" value="1"/>
</dbReference>
<evidence type="ECO:0000259" key="7">
    <source>
        <dbReference type="PROSITE" id="PS51829"/>
    </source>
</evidence>
<proteinExistence type="inferred from homology"/>
<dbReference type="InterPro" id="IPR000209">
    <property type="entry name" value="Peptidase_S8/S53_dom"/>
</dbReference>
<keyword evidence="4" id="KW-0378">Hydrolase</keyword>
<keyword evidence="6" id="KW-0106">Calcium</keyword>
<dbReference type="InterPro" id="IPR008979">
    <property type="entry name" value="Galactose-bd-like_sf"/>
</dbReference>
<dbReference type="CDD" id="cd04059">
    <property type="entry name" value="Peptidases_S8_Protein_convertases_Kexins_Furin-like"/>
    <property type="match status" value="1"/>
</dbReference>
<dbReference type="GO" id="GO:0000139">
    <property type="term" value="C:Golgi membrane"/>
    <property type="evidence" value="ECO:0007669"/>
    <property type="project" value="TreeGrafter"/>
</dbReference>
<dbReference type="InterPro" id="IPR002884">
    <property type="entry name" value="P_dom"/>
</dbReference>
<evidence type="ECO:0000256" key="2">
    <source>
        <dbReference type="ARBA" id="ARBA00022670"/>
    </source>
</evidence>
<dbReference type="InterPro" id="IPR015500">
    <property type="entry name" value="Peptidase_S8_subtilisin-rel"/>
</dbReference>
<dbReference type="PROSITE" id="PS00136">
    <property type="entry name" value="SUBTILASE_ASP"/>
    <property type="match status" value="1"/>
</dbReference>
<dbReference type="AlphaFoldDB" id="A0A382BMS0"/>
<evidence type="ECO:0000313" key="8">
    <source>
        <dbReference type="EMBL" id="SVB15075.1"/>
    </source>
</evidence>
<dbReference type="Gene3D" id="3.40.50.200">
    <property type="entry name" value="Peptidase S8/S53 domain"/>
    <property type="match status" value="1"/>
</dbReference>
<dbReference type="InterPro" id="IPR023828">
    <property type="entry name" value="Peptidase_S8_Ser-AS"/>
</dbReference>
<dbReference type="Pfam" id="PF00082">
    <property type="entry name" value="Peptidase_S8"/>
    <property type="match status" value="1"/>
</dbReference>
<dbReference type="Pfam" id="PF01483">
    <property type="entry name" value="P_proprotein"/>
    <property type="match status" value="1"/>
</dbReference>
<dbReference type="InterPro" id="IPR034182">
    <property type="entry name" value="Kexin/furin"/>
</dbReference>
<reference evidence="8" key="1">
    <citation type="submission" date="2018-05" db="EMBL/GenBank/DDBJ databases">
        <authorList>
            <person name="Lanie J.A."/>
            <person name="Ng W.-L."/>
            <person name="Kazmierczak K.M."/>
            <person name="Andrzejewski T.M."/>
            <person name="Davidsen T.M."/>
            <person name="Wayne K.J."/>
            <person name="Tettelin H."/>
            <person name="Glass J.I."/>
            <person name="Rusch D."/>
            <person name="Podicherti R."/>
            <person name="Tsui H.-C.T."/>
            <person name="Winkler M.E."/>
        </authorList>
    </citation>
    <scope>NUCLEOTIDE SEQUENCE</scope>
</reference>
<keyword evidence="5" id="KW-0720">Serine protease</keyword>
<sequence length="604" mass="66561">MKSYFVALLIASSFFLSIVDTGSHEVEYTTEIITPSIVEVYQTCGPNTFSNGVKTAFVRESDLDKYSSAQLYLTKEWVVVFKEPHCSYEFSEIIDNSRIESYHDFNILSGTWIVEFQTGDLALQYLNELDDLGYIWKFYPLVEKDIDLRYEPNDPYYESGDQWYLDNYGQNDGTSGIDLNTQGAWTEFTGDGVVIGVVDDGIDYDNPDLSPNFLSQYSYDYCGNDTNVMPVDSYDDDDDEIDWHGTAVAGIVAGKGDNDIGITGVAYNASLVGLRLVAGDCDFEYAENWMPNDEAVANTFLHEIEAIDIYTNSWGPSDSGDILGGAGPLAIAALEVGISDGRGGLGAIYTWANGNGLDNKDQSNKDSFANSRYTISVGAVDWQGEQTWYSETGSNILVSAPSNNYYSDPAVFTTDVSGSEGDNSSDYTSNMGGTSAATPMVAGVAALMLEANQNLTWRDVQHILVKTSRKVDSDHPGWFQTKVGYWYNHAYGYGLVDATAAVNMAKSWQAVGSEIVVNTGELTVDKFIFDDRDSGASSKVIVNQSINIESVEVLVDVSHKFRGDLNFFLTSPNGIVSELVREHSDPGHDYDDWIFSSVVHWDEN</sequence>
<dbReference type="InterPro" id="IPR023827">
    <property type="entry name" value="Peptidase_S8_Asp-AS"/>
</dbReference>
<keyword evidence="2" id="KW-0645">Protease</keyword>
<evidence type="ECO:0000256" key="5">
    <source>
        <dbReference type="ARBA" id="ARBA00022825"/>
    </source>
</evidence>
<evidence type="ECO:0000256" key="3">
    <source>
        <dbReference type="ARBA" id="ARBA00022729"/>
    </source>
</evidence>
<dbReference type="GO" id="GO:0005802">
    <property type="term" value="C:trans-Golgi network"/>
    <property type="evidence" value="ECO:0007669"/>
    <property type="project" value="TreeGrafter"/>
</dbReference>
<evidence type="ECO:0000256" key="6">
    <source>
        <dbReference type="ARBA" id="ARBA00022837"/>
    </source>
</evidence>
<comment type="similarity">
    <text evidence="1">Belongs to the peptidase S8 family. Furin subfamily.</text>
</comment>
<dbReference type="PRINTS" id="PR00723">
    <property type="entry name" value="SUBTILISIN"/>
</dbReference>
<dbReference type="PROSITE" id="PS00137">
    <property type="entry name" value="SUBTILASE_HIS"/>
    <property type="match status" value="1"/>
</dbReference>
<dbReference type="SUPFAM" id="SSF52743">
    <property type="entry name" value="Subtilisin-like"/>
    <property type="match status" value="1"/>
</dbReference>
<name>A0A382BMS0_9ZZZZ</name>
<dbReference type="SUPFAM" id="SSF49785">
    <property type="entry name" value="Galactose-binding domain-like"/>
    <property type="match status" value="1"/>
</dbReference>
<dbReference type="PROSITE" id="PS51892">
    <property type="entry name" value="SUBTILASE"/>
    <property type="match status" value="1"/>
</dbReference>
<dbReference type="PANTHER" id="PTHR42884:SF14">
    <property type="entry name" value="NEUROENDOCRINE CONVERTASE 1"/>
    <property type="match status" value="1"/>
</dbReference>